<dbReference type="AlphaFoldDB" id="A0A933RXC1"/>
<keyword evidence="4" id="KW-0408">Iron</keyword>
<keyword evidence="3" id="KW-0249">Electron transport</keyword>
<dbReference type="GO" id="GO:0046872">
    <property type="term" value="F:metal ion binding"/>
    <property type="evidence" value="ECO:0007669"/>
    <property type="project" value="UniProtKB-KW"/>
</dbReference>
<evidence type="ECO:0000313" key="7">
    <source>
        <dbReference type="Proteomes" id="UP000782519"/>
    </source>
</evidence>
<name>A0A933RXC1_RHOPL</name>
<keyword evidence="2" id="KW-0479">Metal-binding</keyword>
<accession>A0A933RXC1</accession>
<gene>
    <name evidence="6" type="ORF">HZA66_11065</name>
</gene>
<evidence type="ECO:0000313" key="6">
    <source>
        <dbReference type="EMBL" id="MBI5129972.1"/>
    </source>
</evidence>
<dbReference type="PANTHER" id="PTHR36923">
    <property type="entry name" value="FERREDOXIN"/>
    <property type="match status" value="1"/>
</dbReference>
<dbReference type="GO" id="GO:0051536">
    <property type="term" value="F:iron-sulfur cluster binding"/>
    <property type="evidence" value="ECO:0007669"/>
    <property type="project" value="UniProtKB-KW"/>
</dbReference>
<dbReference type="SUPFAM" id="SSF54862">
    <property type="entry name" value="4Fe-4S ferredoxins"/>
    <property type="match status" value="1"/>
</dbReference>
<dbReference type="InterPro" id="IPR051269">
    <property type="entry name" value="Fe-S_cluster_ET"/>
</dbReference>
<dbReference type="Gene3D" id="3.30.70.20">
    <property type="match status" value="1"/>
</dbReference>
<organism evidence="6 7">
    <name type="scientific">Rhodopseudomonas palustris</name>
    <dbReference type="NCBI Taxonomy" id="1076"/>
    <lineage>
        <taxon>Bacteria</taxon>
        <taxon>Pseudomonadati</taxon>
        <taxon>Pseudomonadota</taxon>
        <taxon>Alphaproteobacteria</taxon>
        <taxon>Hyphomicrobiales</taxon>
        <taxon>Nitrobacteraceae</taxon>
        <taxon>Rhodopseudomonas</taxon>
    </lineage>
</organism>
<evidence type="ECO:0000256" key="1">
    <source>
        <dbReference type="ARBA" id="ARBA00022448"/>
    </source>
</evidence>
<proteinExistence type="predicted"/>
<keyword evidence="5" id="KW-0411">Iron-sulfur</keyword>
<dbReference type="PANTHER" id="PTHR36923:SF3">
    <property type="entry name" value="FERREDOXIN"/>
    <property type="match status" value="1"/>
</dbReference>
<evidence type="ECO:0000256" key="5">
    <source>
        <dbReference type="ARBA" id="ARBA00023014"/>
    </source>
</evidence>
<evidence type="ECO:0000256" key="3">
    <source>
        <dbReference type="ARBA" id="ARBA00022982"/>
    </source>
</evidence>
<keyword evidence="1" id="KW-0813">Transport</keyword>
<protein>
    <submittedName>
        <fullName evidence="6">Ferredoxin</fullName>
    </submittedName>
</protein>
<comment type="caution">
    <text evidence="6">The sequence shown here is derived from an EMBL/GenBank/DDBJ whole genome shotgun (WGS) entry which is preliminary data.</text>
</comment>
<sequence>MSAPLKIHVDQDKCQGHARCKALAPELFDLDDYGNAHEKGDGTVPDALIDKAWLAKSNCPENAIDITED</sequence>
<evidence type="ECO:0000256" key="4">
    <source>
        <dbReference type="ARBA" id="ARBA00023004"/>
    </source>
</evidence>
<dbReference type="EMBL" id="JACRJB010000028">
    <property type="protein sequence ID" value="MBI5129972.1"/>
    <property type="molecule type" value="Genomic_DNA"/>
</dbReference>
<evidence type="ECO:0000256" key="2">
    <source>
        <dbReference type="ARBA" id="ARBA00022723"/>
    </source>
</evidence>
<dbReference type="Proteomes" id="UP000782519">
    <property type="component" value="Unassembled WGS sequence"/>
</dbReference>
<reference evidence="6" key="1">
    <citation type="submission" date="2020-07" db="EMBL/GenBank/DDBJ databases">
        <title>Huge and variable diversity of episymbiotic CPR bacteria and DPANN archaea in groundwater ecosystems.</title>
        <authorList>
            <person name="He C.Y."/>
            <person name="Keren R."/>
            <person name="Whittaker M."/>
            <person name="Farag I.F."/>
            <person name="Doudna J."/>
            <person name="Cate J.H.D."/>
            <person name="Banfield J.F."/>
        </authorList>
    </citation>
    <scope>NUCLEOTIDE SEQUENCE</scope>
    <source>
        <strain evidence="6">NC_groundwater_1818_Pr3_B-0.1um_66_35</strain>
    </source>
</reference>
<dbReference type="Pfam" id="PF13459">
    <property type="entry name" value="Fer4_15"/>
    <property type="match status" value="1"/>
</dbReference>